<evidence type="ECO:0000256" key="1">
    <source>
        <dbReference type="ARBA" id="ARBA00022723"/>
    </source>
</evidence>
<keyword evidence="6" id="KW-0175">Coiled coil</keyword>
<dbReference type="GO" id="GO:0007033">
    <property type="term" value="P:vacuole organization"/>
    <property type="evidence" value="ECO:0007669"/>
    <property type="project" value="TreeGrafter"/>
</dbReference>
<feature type="region of interest" description="Disordered" evidence="7">
    <location>
        <begin position="850"/>
        <end position="873"/>
    </location>
</feature>
<dbReference type="InParanoid" id="G8XZ24"/>
<dbReference type="GO" id="GO:0005768">
    <property type="term" value="C:endosome"/>
    <property type="evidence" value="ECO:0007669"/>
    <property type="project" value="TreeGrafter"/>
</dbReference>
<dbReference type="PANTHER" id="PTHR23323">
    <property type="entry name" value="VACUOLAR PROTEIN SORTING-ASSOCIATED PROTEIN"/>
    <property type="match status" value="1"/>
</dbReference>
<keyword evidence="2" id="KW-0863">Zinc-finger</keyword>
<dbReference type="EMBL" id="FO082046">
    <property type="protein sequence ID" value="CCE86933.1"/>
    <property type="molecule type" value="Genomic_DNA"/>
</dbReference>
<dbReference type="InterPro" id="IPR007810">
    <property type="entry name" value="Pep3/Vps18_beta-prop"/>
</dbReference>
<feature type="domain" description="Pep3/Vps18 beta-propeller" evidence="8">
    <location>
        <begin position="28"/>
        <end position="350"/>
    </location>
</feature>
<keyword evidence="1" id="KW-0479">Metal-binding</keyword>
<dbReference type="Pfam" id="PF05131">
    <property type="entry name" value="Pep3_Vps18"/>
    <property type="match status" value="1"/>
</dbReference>
<dbReference type="eggNOG" id="KOG2034">
    <property type="taxonomic scope" value="Eukaryota"/>
</dbReference>
<dbReference type="SUPFAM" id="SSF57850">
    <property type="entry name" value="RING/U-box"/>
    <property type="match status" value="1"/>
</dbReference>
<feature type="coiled-coil region" evidence="6">
    <location>
        <begin position="491"/>
        <end position="518"/>
    </location>
</feature>
<dbReference type="Pfam" id="PF26148">
    <property type="entry name" value="VPS18_RING_C"/>
    <property type="match status" value="1"/>
</dbReference>
<dbReference type="PANTHER" id="PTHR23323:SF26">
    <property type="entry name" value="VACUOLAR PROTEIN SORTING-ASSOCIATED PROTEIN 18 HOMOLOG"/>
    <property type="match status" value="1"/>
</dbReference>
<name>G8XZ24_PICSO</name>
<evidence type="ECO:0000256" key="4">
    <source>
        <dbReference type="ARBA" id="ARBA00023136"/>
    </source>
</evidence>
<dbReference type="OrthoDB" id="1845386at2759"/>
<feature type="domain" description="Pep3/Vps18 RING C-terminal" evidence="9">
    <location>
        <begin position="977"/>
        <end position="1057"/>
    </location>
</feature>
<dbReference type="GO" id="GO:0008270">
    <property type="term" value="F:zinc ion binding"/>
    <property type="evidence" value="ECO:0007669"/>
    <property type="project" value="UniProtKB-KW"/>
</dbReference>
<keyword evidence="4" id="KW-0472">Membrane</keyword>
<dbReference type="FunCoup" id="G8XZ24">
    <property type="interactions" value="1453"/>
</dbReference>
<evidence type="ECO:0000256" key="5">
    <source>
        <dbReference type="ARBA" id="ARBA00029433"/>
    </source>
</evidence>
<gene>
    <name evidence="10" type="primary">Piso0_005456</name>
    <name evidence="10" type="ORF">GNLVRS01_PISO0N15501g</name>
</gene>
<dbReference type="GO" id="GO:0007032">
    <property type="term" value="P:endosome organization"/>
    <property type="evidence" value="ECO:0007669"/>
    <property type="project" value="TreeGrafter"/>
</dbReference>
<dbReference type="GO" id="GO:0030897">
    <property type="term" value="C:HOPS complex"/>
    <property type="evidence" value="ECO:0007669"/>
    <property type="project" value="TreeGrafter"/>
</dbReference>
<protein>
    <submittedName>
        <fullName evidence="10">Piso0_005456 protein</fullName>
    </submittedName>
</protein>
<dbReference type="OMA" id="WIQREKW"/>
<dbReference type="GO" id="GO:0006904">
    <property type="term" value="P:vesicle docking involved in exocytosis"/>
    <property type="evidence" value="ECO:0007669"/>
    <property type="project" value="TreeGrafter"/>
</dbReference>
<accession>G8XZ24</accession>
<dbReference type="HOGENOM" id="CLU_003488_0_0_1"/>
<keyword evidence="3" id="KW-0862">Zinc</keyword>
<evidence type="ECO:0000259" key="9">
    <source>
        <dbReference type="Pfam" id="PF26148"/>
    </source>
</evidence>
<dbReference type="InterPro" id="IPR058919">
    <property type="entry name" value="Pep3/Vps18_RING_C"/>
</dbReference>
<dbReference type="Proteomes" id="UP000005222">
    <property type="component" value="Chromosome N"/>
</dbReference>
<dbReference type="InterPro" id="IPR013083">
    <property type="entry name" value="Znf_RING/FYVE/PHD"/>
</dbReference>
<evidence type="ECO:0000259" key="8">
    <source>
        <dbReference type="Pfam" id="PF05131"/>
    </source>
</evidence>
<reference evidence="10 11" key="1">
    <citation type="journal article" date="2012" name="G3 (Bethesda)">
        <title>Pichia sorbitophila, an interspecies yeast hybrid reveals early steps of genome resolution following polyploidization.</title>
        <authorList>
            <person name="Leh Louis V."/>
            <person name="Despons L."/>
            <person name="Friedrich A."/>
            <person name="Martin T."/>
            <person name="Durrens P."/>
            <person name="Casaregola S."/>
            <person name="Neuveglise C."/>
            <person name="Fairhead C."/>
            <person name="Marck C."/>
            <person name="Cruz J.A."/>
            <person name="Straub M.L."/>
            <person name="Kugler V."/>
            <person name="Sacerdot C."/>
            <person name="Uzunov Z."/>
            <person name="Thierry A."/>
            <person name="Weiss S."/>
            <person name="Bleykasten C."/>
            <person name="De Montigny J."/>
            <person name="Jacques N."/>
            <person name="Jung P."/>
            <person name="Lemaire M."/>
            <person name="Mallet S."/>
            <person name="Morel G."/>
            <person name="Richard G.F."/>
            <person name="Sarkar A."/>
            <person name="Savel G."/>
            <person name="Schacherer J."/>
            <person name="Seret M.L."/>
            <person name="Talla E."/>
            <person name="Samson G."/>
            <person name="Jubin C."/>
            <person name="Poulain J."/>
            <person name="Vacherie B."/>
            <person name="Barbe V."/>
            <person name="Pelletier E."/>
            <person name="Sherman D.J."/>
            <person name="Westhof E."/>
            <person name="Weissenbach J."/>
            <person name="Baret P.V."/>
            <person name="Wincker P."/>
            <person name="Gaillardin C."/>
            <person name="Dujon B."/>
            <person name="Souciet J.L."/>
        </authorList>
    </citation>
    <scope>NUCLEOTIDE SEQUENCE [LARGE SCALE GENOMIC DNA]</scope>
    <source>
        <strain evidence="11">ATCC MYA-4447 / BCRC 22081 / CBS 7064 / NBRC 10061 / NRRL Y-12695</strain>
    </source>
</reference>
<evidence type="ECO:0000313" key="11">
    <source>
        <dbReference type="Proteomes" id="UP000005222"/>
    </source>
</evidence>
<dbReference type="AlphaFoldDB" id="G8XZ24"/>
<evidence type="ECO:0000256" key="6">
    <source>
        <dbReference type="SAM" id="Coils"/>
    </source>
</evidence>
<organism evidence="10 11">
    <name type="scientific">Pichia sorbitophila (strain ATCC MYA-4447 / BCRC 22081 / CBS 7064 / NBRC 10061 / NRRL Y-12695)</name>
    <name type="common">Hybrid yeast</name>
    <dbReference type="NCBI Taxonomy" id="559304"/>
    <lineage>
        <taxon>Eukaryota</taxon>
        <taxon>Fungi</taxon>
        <taxon>Dikarya</taxon>
        <taxon>Ascomycota</taxon>
        <taxon>Saccharomycotina</taxon>
        <taxon>Pichiomycetes</taxon>
        <taxon>Debaryomycetaceae</taxon>
        <taxon>Millerozyma</taxon>
    </lineage>
</organism>
<evidence type="ECO:0000313" key="10">
    <source>
        <dbReference type="EMBL" id="CCE86933.1"/>
    </source>
</evidence>
<keyword evidence="11" id="KW-1185">Reference proteome</keyword>
<evidence type="ECO:0000256" key="7">
    <source>
        <dbReference type="SAM" id="MobiDB-lite"/>
    </source>
</evidence>
<dbReference type="GO" id="GO:0048284">
    <property type="term" value="P:organelle fusion"/>
    <property type="evidence" value="ECO:0007669"/>
    <property type="project" value="TreeGrafter"/>
</dbReference>
<dbReference type="Gene3D" id="3.30.40.10">
    <property type="entry name" value="Zinc/RING finger domain, C3HC4 (zinc finger)"/>
    <property type="match status" value="1"/>
</dbReference>
<evidence type="ECO:0000256" key="3">
    <source>
        <dbReference type="ARBA" id="ARBA00022833"/>
    </source>
</evidence>
<evidence type="ECO:0000256" key="2">
    <source>
        <dbReference type="ARBA" id="ARBA00022771"/>
    </source>
</evidence>
<dbReference type="STRING" id="559304.G8XZ24"/>
<sequence>MSAVSINEVKSGPIDEWEKDAIKESNGPKFDLEPVHLQFGLPQNIEMLQVKNNQMYILLENSVYHIDLSSPTEVRKFDFKKDQKILNSWQDPNGSHLLIQMQGGYYCYINGRYNNMQFLTRLKNMHIQHACFTSSSSDDDTGSILICTDHHLYIYSLRLHDTSKETKFAEKSMKMVYRSTEKLLSVILTASDSRIALLTESNILEWDCFDTNFVELWKVFKTTDPNIKFPNSSGMKKSIGSNGDVYVILVDPFQLKTNDPELILSGMHDLPLQNEKVIGKSMMITKHHLIFVHENRCKLLIFNKLSKSSPKIIDTNVLFGSQDKIEGIVADYTSKTYWIYSKSQIYELIITNESVSVWYNYFKLGKYDEALSCLENTTSDFFKRDMILIKQGYYLLQRGEFGVQNNIFRENSQQFATQVKGIKILAESTEPFEKVCLMLLNMKSIESTPENTILSYSSNRLMLEYMLAKLRHAHYHEKNKLKVRILSSWVVELTLRIITELEEELRVLSENNVNKEDLHNEDNIKSLLLEMDDQFKKIISEYLQVLDSKTMYDIMRKMNQPSRMIYYVEYIEDYGYLSEYYISVKQWDMALRTLRKIYSLELEGSKFTDLLYKKALILIMNEPEKTVNLWLNLPRVDYEKLLPSILAYNKNNKLIALSSNHSIKLLSKLIYDKMVVSKVINNHYLSLLITYPTQNKEEEQLAESSIKKFFSHFRESTKREYKFGSLYDSNFLLRLCINYKKHNAVVTILINDFKLYEQALLYSLENDLPDIAEFVLRNYDSSYSSAAENHGSLYSNTDRLSTQTMSHHLNMEEESYNLKKRLWILYAKYIIDQSLQEKSHQIYQYQNMHDNKSKNSNEQNGAKPSKEDAVNTNISKKGQVSSMSAVNDAIKYLLDLANAHGFVPGFGIKDLLPLLPDNIMINNFKEEIVKSLNNYNSTITHLSQEMEESLDTTRNLKSQIADLYSSDKKGTIYTVLEPGEPCRICDHLLVNKNFICFPNCHHNFHKDCLVKYLLKSKGDYRFKKIFETFKKNSSAMNKQELDKILLKECILCNESNISFIDSGVTVLHDESTAADWDI</sequence>
<proteinExistence type="predicted"/>
<dbReference type="GO" id="GO:0030674">
    <property type="term" value="F:protein-macromolecule adaptor activity"/>
    <property type="evidence" value="ECO:0007669"/>
    <property type="project" value="TreeGrafter"/>
</dbReference>
<comment type="subcellular location">
    <subcellularLocation>
        <location evidence="5">Endomembrane system</location>
        <topology evidence="5">Peripheral membrane protein</topology>
        <orientation evidence="5">Cytoplasmic side</orientation>
    </subcellularLocation>
</comment>